<keyword evidence="2" id="KW-1185">Reference proteome</keyword>
<organism evidence="1 2">
    <name type="scientific">Marinitenerispora sediminis</name>
    <dbReference type="NCBI Taxonomy" id="1931232"/>
    <lineage>
        <taxon>Bacteria</taxon>
        <taxon>Bacillati</taxon>
        <taxon>Actinomycetota</taxon>
        <taxon>Actinomycetes</taxon>
        <taxon>Streptosporangiales</taxon>
        <taxon>Nocardiopsidaceae</taxon>
        <taxon>Marinitenerispora</taxon>
    </lineage>
</organism>
<evidence type="ECO:0000313" key="1">
    <source>
        <dbReference type="EMBL" id="RCV52051.1"/>
    </source>
</evidence>
<dbReference type="OrthoDB" id="3214648at2"/>
<dbReference type="EMBL" id="QEIN01000232">
    <property type="protein sequence ID" value="RCV52051.1"/>
    <property type="molecule type" value="Genomic_DNA"/>
</dbReference>
<protein>
    <submittedName>
        <fullName evidence="1">Uncharacterized protein</fullName>
    </submittedName>
</protein>
<dbReference type="AlphaFoldDB" id="A0A368T018"/>
<reference evidence="1 2" key="1">
    <citation type="submission" date="2018-04" db="EMBL/GenBank/DDBJ databases">
        <title>Novel actinobacteria from marine sediment.</title>
        <authorList>
            <person name="Ng Z.Y."/>
            <person name="Tan G.Y.A."/>
        </authorList>
    </citation>
    <scope>NUCLEOTIDE SEQUENCE [LARGE SCALE GENOMIC DNA]</scope>
    <source>
        <strain evidence="1 2">TPS81</strain>
    </source>
</reference>
<dbReference type="RefSeq" id="WP_114398971.1">
    <property type="nucleotide sequence ID" value="NZ_QEIM01000099.1"/>
</dbReference>
<dbReference type="Proteomes" id="UP000253318">
    <property type="component" value="Unassembled WGS sequence"/>
</dbReference>
<name>A0A368T018_9ACTN</name>
<gene>
    <name evidence="1" type="ORF">DEF24_22495</name>
</gene>
<sequence length="68" mass="7627">MAWSWRYESAEGTVLRDEALPAELFSSRGDAESWLGEFWKELRAGGAQQVTLLENDTVVYTMGLNSAE</sequence>
<evidence type="ECO:0000313" key="2">
    <source>
        <dbReference type="Proteomes" id="UP000253318"/>
    </source>
</evidence>
<proteinExistence type="predicted"/>
<accession>A0A368T018</accession>
<comment type="caution">
    <text evidence="1">The sequence shown here is derived from an EMBL/GenBank/DDBJ whole genome shotgun (WGS) entry which is preliminary data.</text>
</comment>